<evidence type="ECO:0000256" key="1">
    <source>
        <dbReference type="SAM" id="SignalP"/>
    </source>
</evidence>
<feature type="chain" id="PRO_5036137887" evidence="1">
    <location>
        <begin position="20"/>
        <end position="174"/>
    </location>
</feature>
<sequence>MKFLAVLICFVALLSSRSAMPTLKTKLLTFHTNGKPVNLPSDSILADPILLTTKGAQTQVVEIDGKQVLRALLIRDVPNDARGFLYIEGLAQDGEVSYAVWLPSVAGYFMRPRGLQSGTIHRFIFDNLKSHQSPVILVNGIVDVGQSTTGSTPSEEERLSTLLQLDTFSESAPQ</sequence>
<evidence type="ECO:0000313" key="4">
    <source>
        <dbReference type="Proteomes" id="UP000324748"/>
    </source>
</evidence>
<evidence type="ECO:0000313" key="2">
    <source>
        <dbReference type="EMBL" id="KAA1107084.1"/>
    </source>
</evidence>
<evidence type="ECO:0000313" key="5">
    <source>
        <dbReference type="Proteomes" id="UP000325313"/>
    </source>
</evidence>
<dbReference type="EMBL" id="VDEP01000147">
    <property type="protein sequence ID" value="KAA1127909.1"/>
    <property type="molecule type" value="Genomic_DNA"/>
</dbReference>
<comment type="caution">
    <text evidence="2">The sequence shown here is derived from an EMBL/GenBank/DDBJ whole genome shotgun (WGS) entry which is preliminary data.</text>
</comment>
<gene>
    <name evidence="2" type="ORF">PGT21_001757</name>
    <name evidence="3" type="ORF">PGTUg99_008879</name>
</gene>
<evidence type="ECO:0000313" key="3">
    <source>
        <dbReference type="EMBL" id="KAA1127909.1"/>
    </source>
</evidence>
<feature type="signal peptide" evidence="1">
    <location>
        <begin position="1"/>
        <end position="19"/>
    </location>
</feature>
<dbReference type="OrthoDB" id="2502269at2759"/>
<dbReference type="AlphaFoldDB" id="A0A5B0Q275"/>
<protein>
    <submittedName>
        <fullName evidence="2">Uncharacterized protein</fullName>
    </submittedName>
</protein>
<proteinExistence type="predicted"/>
<dbReference type="Proteomes" id="UP000325313">
    <property type="component" value="Unassembled WGS sequence"/>
</dbReference>
<keyword evidence="1" id="KW-0732">Signal</keyword>
<keyword evidence="4" id="KW-1185">Reference proteome</keyword>
<accession>A0A5B0Q275</accession>
<dbReference type="EMBL" id="VSWC01000029">
    <property type="protein sequence ID" value="KAA1107084.1"/>
    <property type="molecule type" value="Genomic_DNA"/>
</dbReference>
<organism evidence="2 4">
    <name type="scientific">Puccinia graminis f. sp. tritici</name>
    <dbReference type="NCBI Taxonomy" id="56615"/>
    <lineage>
        <taxon>Eukaryota</taxon>
        <taxon>Fungi</taxon>
        <taxon>Dikarya</taxon>
        <taxon>Basidiomycota</taxon>
        <taxon>Pucciniomycotina</taxon>
        <taxon>Pucciniomycetes</taxon>
        <taxon>Pucciniales</taxon>
        <taxon>Pucciniaceae</taxon>
        <taxon>Puccinia</taxon>
    </lineage>
</organism>
<reference evidence="4 5" key="1">
    <citation type="submission" date="2019-05" db="EMBL/GenBank/DDBJ databases">
        <title>Emergence of the Ug99 lineage of the wheat stem rust pathogen through somatic hybridization.</title>
        <authorList>
            <person name="Li F."/>
            <person name="Upadhyaya N.M."/>
            <person name="Sperschneider J."/>
            <person name="Matny O."/>
            <person name="Nguyen-Phuc H."/>
            <person name="Mago R."/>
            <person name="Raley C."/>
            <person name="Miller M.E."/>
            <person name="Silverstein K.A.T."/>
            <person name="Henningsen E."/>
            <person name="Hirsch C.D."/>
            <person name="Visser B."/>
            <person name="Pretorius Z.A."/>
            <person name="Steffenson B.J."/>
            <person name="Schwessinger B."/>
            <person name="Dodds P.N."/>
            <person name="Figueroa M."/>
        </authorList>
    </citation>
    <scope>NUCLEOTIDE SEQUENCE [LARGE SCALE GENOMIC DNA]</scope>
    <source>
        <strain evidence="2">21-0</strain>
        <strain evidence="3 5">Ug99</strain>
    </source>
</reference>
<name>A0A5B0Q275_PUCGR</name>
<dbReference type="Proteomes" id="UP000324748">
    <property type="component" value="Unassembled WGS sequence"/>
</dbReference>